<dbReference type="PATRIC" id="fig|1502.174.peg.2324"/>
<dbReference type="GO" id="GO:0009317">
    <property type="term" value="C:acetyl-CoA carboxylase complex"/>
    <property type="evidence" value="ECO:0007669"/>
    <property type="project" value="InterPro"/>
</dbReference>
<keyword evidence="4 8" id="KW-0276">Fatty acid metabolism</keyword>
<evidence type="ECO:0000256" key="9">
    <source>
        <dbReference type="SAM" id="MobiDB-lite"/>
    </source>
</evidence>
<gene>
    <name evidence="11" type="ORF">HMPREF3222_02309</name>
</gene>
<accession>A0A133MZ58</accession>
<comment type="pathway">
    <text evidence="1 8">Lipid metabolism; fatty acid biosynthesis.</text>
</comment>
<dbReference type="GO" id="GO:0006633">
    <property type="term" value="P:fatty acid biosynthetic process"/>
    <property type="evidence" value="ECO:0007669"/>
    <property type="project" value="UniProtKB-UniPathway"/>
</dbReference>
<dbReference type="Pfam" id="PF00364">
    <property type="entry name" value="Biotin_lipoyl"/>
    <property type="match status" value="1"/>
</dbReference>
<evidence type="ECO:0000313" key="12">
    <source>
        <dbReference type="Proteomes" id="UP000070646"/>
    </source>
</evidence>
<dbReference type="InterPro" id="IPR001882">
    <property type="entry name" value="Biotin_BS"/>
</dbReference>
<dbReference type="CDD" id="cd06850">
    <property type="entry name" value="biotinyl_domain"/>
    <property type="match status" value="1"/>
</dbReference>
<dbReference type="PANTHER" id="PTHR45266">
    <property type="entry name" value="OXALOACETATE DECARBOXYLASE ALPHA CHAIN"/>
    <property type="match status" value="1"/>
</dbReference>
<dbReference type="Proteomes" id="UP000070646">
    <property type="component" value="Unassembled WGS sequence"/>
</dbReference>
<keyword evidence="7 8" id="KW-0092">Biotin</keyword>
<dbReference type="SUPFAM" id="SSF51230">
    <property type="entry name" value="Single hybrid motif"/>
    <property type="match status" value="1"/>
</dbReference>
<dbReference type="InterPro" id="IPR011053">
    <property type="entry name" value="Single_hybrid_motif"/>
</dbReference>
<evidence type="ECO:0000256" key="6">
    <source>
        <dbReference type="ARBA" id="ARBA00023160"/>
    </source>
</evidence>
<evidence type="ECO:0000256" key="8">
    <source>
        <dbReference type="RuleBase" id="RU364072"/>
    </source>
</evidence>
<dbReference type="InterPro" id="IPR001249">
    <property type="entry name" value="AcCoA_biotinCC"/>
</dbReference>
<organism evidence="11 12">
    <name type="scientific">Clostridium perfringens</name>
    <dbReference type="NCBI Taxonomy" id="1502"/>
    <lineage>
        <taxon>Bacteria</taxon>
        <taxon>Bacillati</taxon>
        <taxon>Bacillota</taxon>
        <taxon>Clostridia</taxon>
        <taxon>Eubacteriales</taxon>
        <taxon>Clostridiaceae</taxon>
        <taxon>Clostridium</taxon>
    </lineage>
</organism>
<dbReference type="PROSITE" id="PS50968">
    <property type="entry name" value="BIOTINYL_LIPOYL"/>
    <property type="match status" value="1"/>
</dbReference>
<dbReference type="UniPathway" id="UPA00094"/>
<feature type="region of interest" description="Disordered" evidence="9">
    <location>
        <begin position="54"/>
        <end position="82"/>
    </location>
</feature>
<evidence type="ECO:0000256" key="1">
    <source>
        <dbReference type="ARBA" id="ARBA00005194"/>
    </source>
</evidence>
<evidence type="ECO:0000313" key="11">
    <source>
        <dbReference type="EMBL" id="KXA09331.1"/>
    </source>
</evidence>
<proteinExistence type="predicted"/>
<keyword evidence="3 8" id="KW-0444">Lipid biosynthesis</keyword>
<sequence>MGLGVEIMNLNEIKELIDKIDSSNIAYFEVKVDNSYIKMDKSLTRNLVEEKKASNLEETEKTDISQEKNESISKVEEVKSQPKEDIIQDEDLYLVTSPMVGTFYESPGVGEKSYVSIGSKISSGDVLCIVEAMKLMNEIESEVSGEIVDILVQNGNMVEYGQPLFKVRRA</sequence>
<comment type="caution">
    <text evidence="11">The sequence shown here is derived from an EMBL/GenBank/DDBJ whole genome shotgun (WGS) entry which is preliminary data.</text>
</comment>
<dbReference type="Gene3D" id="2.40.50.100">
    <property type="match status" value="1"/>
</dbReference>
<name>A0A133MZ58_CLOPF</name>
<comment type="function">
    <text evidence="8">This protein is a component of the acetyl coenzyme A carboxylase complex; first, biotin carboxylase catalyzes the carboxylation of the carrier protein and then the transcarboxylase transfers the carboxyl group to form malonyl-CoA.</text>
</comment>
<dbReference type="PRINTS" id="PR01071">
    <property type="entry name" value="ACOABIOTINCC"/>
</dbReference>
<keyword evidence="5 8" id="KW-0443">Lipid metabolism</keyword>
<evidence type="ECO:0000256" key="3">
    <source>
        <dbReference type="ARBA" id="ARBA00022516"/>
    </source>
</evidence>
<evidence type="ECO:0000256" key="4">
    <source>
        <dbReference type="ARBA" id="ARBA00022832"/>
    </source>
</evidence>
<protein>
    <recommendedName>
        <fullName evidence="2 8">Biotin carboxyl carrier protein of acetyl-CoA carboxylase</fullName>
    </recommendedName>
</protein>
<keyword evidence="6 8" id="KW-0275">Fatty acid biosynthesis</keyword>
<dbReference type="PANTHER" id="PTHR45266:SF3">
    <property type="entry name" value="OXALOACETATE DECARBOXYLASE ALPHA CHAIN"/>
    <property type="match status" value="1"/>
</dbReference>
<evidence type="ECO:0000259" key="10">
    <source>
        <dbReference type="PROSITE" id="PS50968"/>
    </source>
</evidence>
<evidence type="ECO:0000256" key="2">
    <source>
        <dbReference type="ARBA" id="ARBA00017562"/>
    </source>
</evidence>
<dbReference type="EMBL" id="LRPU01000128">
    <property type="protein sequence ID" value="KXA09331.1"/>
    <property type="molecule type" value="Genomic_DNA"/>
</dbReference>
<dbReference type="NCBIfam" id="TIGR00531">
    <property type="entry name" value="BCCP"/>
    <property type="match status" value="1"/>
</dbReference>
<dbReference type="GO" id="GO:0003989">
    <property type="term" value="F:acetyl-CoA carboxylase activity"/>
    <property type="evidence" value="ECO:0007669"/>
    <property type="project" value="InterPro"/>
</dbReference>
<dbReference type="AlphaFoldDB" id="A0A133MZ58"/>
<evidence type="ECO:0000256" key="7">
    <source>
        <dbReference type="ARBA" id="ARBA00023267"/>
    </source>
</evidence>
<dbReference type="PROSITE" id="PS00188">
    <property type="entry name" value="BIOTIN"/>
    <property type="match status" value="1"/>
</dbReference>
<evidence type="ECO:0000256" key="5">
    <source>
        <dbReference type="ARBA" id="ARBA00023098"/>
    </source>
</evidence>
<dbReference type="InterPro" id="IPR050709">
    <property type="entry name" value="Biotin_Carboxyl_Carrier/Decarb"/>
</dbReference>
<feature type="domain" description="Lipoyl-binding" evidence="10">
    <location>
        <begin position="86"/>
        <end position="168"/>
    </location>
</feature>
<dbReference type="InterPro" id="IPR000089">
    <property type="entry name" value="Biotin_lipoyl"/>
</dbReference>
<reference evidence="11 12" key="1">
    <citation type="submission" date="2016-01" db="EMBL/GenBank/DDBJ databases">
        <authorList>
            <person name="Oliw E.H."/>
        </authorList>
    </citation>
    <scope>NUCLEOTIDE SEQUENCE [LARGE SCALE GENOMIC DNA]</scope>
    <source>
        <strain evidence="11 12">MJR7757A</strain>
    </source>
</reference>